<dbReference type="Gene3D" id="3.30.70.100">
    <property type="match status" value="1"/>
</dbReference>
<dbReference type="HOGENOM" id="CLU_075307_0_0_6"/>
<feature type="transmembrane region" description="Helical" evidence="1">
    <location>
        <begin position="156"/>
        <end position="175"/>
    </location>
</feature>
<dbReference type="Pfam" id="PF03992">
    <property type="entry name" value="ABM"/>
    <property type="match status" value="1"/>
</dbReference>
<dbReference type="InterPro" id="IPR038762">
    <property type="entry name" value="ABM_predict"/>
</dbReference>
<dbReference type="GO" id="GO:0004497">
    <property type="term" value="F:monooxygenase activity"/>
    <property type="evidence" value="ECO:0007669"/>
    <property type="project" value="UniProtKB-KW"/>
</dbReference>
<dbReference type="KEGG" id="eae:EAE_12470"/>
<keyword evidence="1" id="KW-0472">Membrane</keyword>
<keyword evidence="1" id="KW-1133">Transmembrane helix</keyword>
<dbReference type="PANTHER" id="PTHR40057:SF1">
    <property type="entry name" value="SLR1162 PROTEIN"/>
    <property type="match status" value="1"/>
</dbReference>
<proteinExistence type="predicted"/>
<keyword evidence="1" id="KW-0812">Transmembrane</keyword>
<dbReference type="EMBL" id="CP002824">
    <property type="protein sequence ID" value="AEG97408.1"/>
    <property type="molecule type" value="Genomic_DNA"/>
</dbReference>
<dbReference type="AlphaFoldDB" id="A0A0H3FRX9"/>
<dbReference type="Proteomes" id="UP000008881">
    <property type="component" value="Chromosome"/>
</dbReference>
<keyword evidence="3" id="KW-0560">Oxidoreductase</keyword>
<dbReference type="PANTHER" id="PTHR40057">
    <property type="entry name" value="SLR1162 PROTEIN"/>
    <property type="match status" value="1"/>
</dbReference>
<feature type="transmembrane region" description="Helical" evidence="1">
    <location>
        <begin position="119"/>
        <end position="136"/>
    </location>
</feature>
<reference evidence="3 4" key="1">
    <citation type="journal article" date="2012" name="J. Bacteriol.">
        <title>Complete genome sequence of Enterobacter aerogenes KCTC 2190.</title>
        <authorList>
            <person name="Shin S.H."/>
            <person name="Kim S."/>
            <person name="Kim J.Y."/>
            <person name="Lee S."/>
            <person name="Um Y."/>
            <person name="Oh M.K."/>
            <person name="Kim Y.R."/>
            <person name="Lee J."/>
            <person name="Yang K.S."/>
        </authorList>
    </citation>
    <scope>NUCLEOTIDE SEQUENCE [LARGE SCALE GENOMIC DNA]</scope>
    <source>
        <strain evidence="3 4">KCTC 2190</strain>
    </source>
</reference>
<dbReference type="InterPro" id="IPR007138">
    <property type="entry name" value="ABM_dom"/>
</dbReference>
<dbReference type="PATRIC" id="fig|1028307.3.peg.2487"/>
<protein>
    <submittedName>
        <fullName evidence="3">Antibiotic biosynthesis monooxygenase</fullName>
    </submittedName>
</protein>
<organism evidence="3 4">
    <name type="scientific">Klebsiella aerogenes (strain ATCC 13048 / DSM 30053 / CCUG 1429 / JCM 1235 / KCTC 2190 / NBRC 13534 / NCIMB 10102 / NCTC 10006 / CDC 819-56)</name>
    <name type="common">Enterobacter aerogenes</name>
    <dbReference type="NCBI Taxonomy" id="1028307"/>
    <lineage>
        <taxon>Bacteria</taxon>
        <taxon>Pseudomonadati</taxon>
        <taxon>Pseudomonadota</taxon>
        <taxon>Gammaproteobacteria</taxon>
        <taxon>Enterobacterales</taxon>
        <taxon>Enterobacteriaceae</taxon>
        <taxon>Klebsiella/Raoultella group</taxon>
        <taxon>Klebsiella</taxon>
    </lineage>
</organism>
<evidence type="ECO:0000256" key="1">
    <source>
        <dbReference type="SAM" id="Phobius"/>
    </source>
</evidence>
<evidence type="ECO:0000313" key="3">
    <source>
        <dbReference type="EMBL" id="AEG97408.1"/>
    </source>
</evidence>
<keyword evidence="4" id="KW-1185">Reference proteome</keyword>
<keyword evidence="3" id="KW-0503">Monooxygenase</keyword>
<dbReference type="InterPro" id="IPR011008">
    <property type="entry name" value="Dimeric_a/b-barrel"/>
</dbReference>
<gene>
    <name evidence="3" type="ordered locus">EAE_12470</name>
</gene>
<sequence length="181" mass="20650">MAQQKSVTLVISHHLDPQNGQRYEAWLGKIMPVAAEFPGHLGANVIRPAAGQNLWSVIIRFDTIEHLYAWTQSETRRELVAEIAPFLNDGDRTEIRTEPAFWFTPPAANIRQPLRWKQFLITLLVIFPSTNLVPWLTGMALPELRGSLLLHLINDALVVALVVWLWMPIVTRLFAGWLKKN</sequence>
<evidence type="ECO:0000259" key="2">
    <source>
        <dbReference type="Pfam" id="PF03992"/>
    </source>
</evidence>
<evidence type="ECO:0000313" key="4">
    <source>
        <dbReference type="Proteomes" id="UP000008881"/>
    </source>
</evidence>
<accession>A0A0H3FRX9</accession>
<dbReference type="RefSeq" id="WP_015368006.1">
    <property type="nucleotide sequence ID" value="NC_015663.1"/>
</dbReference>
<dbReference type="OrthoDB" id="1494254at2"/>
<feature type="domain" description="ABM" evidence="2">
    <location>
        <begin position="7"/>
        <end position="80"/>
    </location>
</feature>
<dbReference type="SUPFAM" id="SSF54909">
    <property type="entry name" value="Dimeric alpha+beta barrel"/>
    <property type="match status" value="1"/>
</dbReference>
<name>A0A0H3FRX9_KLEAK</name>
<dbReference type="GeneID" id="93310676"/>
<dbReference type="eggNOG" id="COG3224">
    <property type="taxonomic scope" value="Bacteria"/>
</dbReference>